<keyword evidence="2" id="KW-1185">Reference proteome</keyword>
<gene>
    <name evidence="1" type="ORF">H7U32_01640</name>
</gene>
<sequence>MPIIVFGEDADVLSVAPGVKRSHGVILAYSAGTAVTCNPLTATGRR</sequence>
<dbReference type="Proteomes" id="UP000718821">
    <property type="component" value="Unassembled WGS sequence"/>
</dbReference>
<protein>
    <submittedName>
        <fullName evidence="1">Uncharacterized protein</fullName>
    </submittedName>
</protein>
<name>A0A939B9B2_9BIFI</name>
<accession>A0A939B9B2</accession>
<dbReference type="AlphaFoldDB" id="A0A939B9B2"/>
<dbReference type="EMBL" id="JACLYU010000002">
    <property type="protein sequence ID" value="MBM6699050.1"/>
    <property type="molecule type" value="Genomic_DNA"/>
</dbReference>
<reference evidence="1" key="2">
    <citation type="journal article" date="2021" name="Sci. Rep.">
        <title>The distribution of antibiotic resistance genes in chicken gut microbiota commensals.</title>
        <authorList>
            <person name="Juricova H."/>
            <person name="Matiasovicova J."/>
            <person name="Kubasova T."/>
            <person name="Cejkova D."/>
            <person name="Rychlik I."/>
        </authorList>
    </citation>
    <scope>NUCLEOTIDE SEQUENCE</scope>
    <source>
        <strain evidence="1">An836</strain>
    </source>
</reference>
<evidence type="ECO:0000313" key="1">
    <source>
        <dbReference type="EMBL" id="MBM6699050.1"/>
    </source>
</evidence>
<organism evidence="1 2">
    <name type="scientific">Bifidobacterium pullorum subsp. saeculare</name>
    <dbReference type="NCBI Taxonomy" id="78257"/>
    <lineage>
        <taxon>Bacteria</taxon>
        <taxon>Bacillati</taxon>
        <taxon>Actinomycetota</taxon>
        <taxon>Actinomycetes</taxon>
        <taxon>Bifidobacteriales</taxon>
        <taxon>Bifidobacteriaceae</taxon>
        <taxon>Bifidobacterium</taxon>
    </lineage>
</organism>
<reference evidence="1" key="1">
    <citation type="submission" date="2020-08" db="EMBL/GenBank/DDBJ databases">
        <authorList>
            <person name="Cejkova D."/>
            <person name="Kubasova T."/>
            <person name="Jahodarova E."/>
            <person name="Rychlik I."/>
        </authorList>
    </citation>
    <scope>NUCLEOTIDE SEQUENCE</scope>
    <source>
        <strain evidence="1">An836</strain>
    </source>
</reference>
<proteinExistence type="predicted"/>
<comment type="caution">
    <text evidence="1">The sequence shown here is derived from an EMBL/GenBank/DDBJ whole genome shotgun (WGS) entry which is preliminary data.</text>
</comment>
<evidence type="ECO:0000313" key="2">
    <source>
        <dbReference type="Proteomes" id="UP000718821"/>
    </source>
</evidence>